<dbReference type="PANTHER" id="PTHR32370">
    <property type="entry name" value="OS12G0117600 PROTEIN"/>
    <property type="match status" value="1"/>
</dbReference>
<feature type="non-terminal residue" evidence="2">
    <location>
        <position position="100"/>
    </location>
</feature>
<dbReference type="OrthoDB" id="1671503at2759"/>
<feature type="non-terminal residue" evidence="2">
    <location>
        <position position="1"/>
    </location>
</feature>
<dbReference type="SUPFAM" id="SSF54695">
    <property type="entry name" value="POZ domain"/>
    <property type="match status" value="1"/>
</dbReference>
<dbReference type="AlphaFoldDB" id="S8E671"/>
<proteinExistence type="predicted"/>
<sequence>FDDFPGGPEIFQLVAKFCCGEGILLNQGNVCGVRCAAEYLEMTEDLEEGNLISKTEAFLSYVVFASWNNSVVALKSCDDLSPLADHLQIVRRCCESIAKR</sequence>
<evidence type="ECO:0000313" key="3">
    <source>
        <dbReference type="Proteomes" id="UP000015453"/>
    </source>
</evidence>
<accession>S8E671</accession>
<dbReference type="Proteomes" id="UP000015453">
    <property type="component" value="Unassembled WGS sequence"/>
</dbReference>
<keyword evidence="3" id="KW-1185">Reference proteome</keyword>
<gene>
    <name evidence="2" type="ORF">M569_03454</name>
</gene>
<dbReference type="InterPro" id="IPR043454">
    <property type="entry name" value="NPH3/RPT2-like"/>
</dbReference>
<name>S8E671_9LAMI</name>
<comment type="caution">
    <text evidence="2">The sequence shown here is derived from an EMBL/GenBank/DDBJ whole genome shotgun (WGS) entry which is preliminary data.</text>
</comment>
<evidence type="ECO:0000256" key="1">
    <source>
        <dbReference type="ARBA" id="ARBA00004906"/>
    </source>
</evidence>
<organism evidence="2 3">
    <name type="scientific">Genlisea aurea</name>
    <dbReference type="NCBI Taxonomy" id="192259"/>
    <lineage>
        <taxon>Eukaryota</taxon>
        <taxon>Viridiplantae</taxon>
        <taxon>Streptophyta</taxon>
        <taxon>Embryophyta</taxon>
        <taxon>Tracheophyta</taxon>
        <taxon>Spermatophyta</taxon>
        <taxon>Magnoliopsida</taxon>
        <taxon>eudicotyledons</taxon>
        <taxon>Gunneridae</taxon>
        <taxon>Pentapetalae</taxon>
        <taxon>asterids</taxon>
        <taxon>lamiids</taxon>
        <taxon>Lamiales</taxon>
        <taxon>Lentibulariaceae</taxon>
        <taxon>Genlisea</taxon>
    </lineage>
</organism>
<protein>
    <submittedName>
        <fullName evidence="2">Uncharacterized protein</fullName>
    </submittedName>
</protein>
<evidence type="ECO:0000313" key="2">
    <source>
        <dbReference type="EMBL" id="EPS71308.1"/>
    </source>
</evidence>
<reference evidence="2 3" key="1">
    <citation type="journal article" date="2013" name="BMC Genomics">
        <title>The miniature genome of a carnivorous plant Genlisea aurea contains a low number of genes and short non-coding sequences.</title>
        <authorList>
            <person name="Leushkin E.V."/>
            <person name="Sutormin R.A."/>
            <person name="Nabieva E.R."/>
            <person name="Penin A.A."/>
            <person name="Kondrashov A.S."/>
            <person name="Logacheva M.D."/>
        </authorList>
    </citation>
    <scope>NUCLEOTIDE SEQUENCE [LARGE SCALE GENOMIC DNA]</scope>
</reference>
<dbReference type="InterPro" id="IPR011333">
    <property type="entry name" value="SKP1/BTB/POZ_sf"/>
</dbReference>
<dbReference type="EMBL" id="AUSU01001315">
    <property type="protein sequence ID" value="EPS71308.1"/>
    <property type="molecule type" value="Genomic_DNA"/>
</dbReference>
<comment type="pathway">
    <text evidence="1">Protein modification; protein ubiquitination.</text>
</comment>